<organism evidence="2 3">
    <name type="scientific">Trichlorobacter ammonificans</name>
    <dbReference type="NCBI Taxonomy" id="2916410"/>
    <lineage>
        <taxon>Bacteria</taxon>
        <taxon>Pseudomonadati</taxon>
        <taxon>Thermodesulfobacteriota</taxon>
        <taxon>Desulfuromonadia</taxon>
        <taxon>Geobacterales</taxon>
        <taxon>Geobacteraceae</taxon>
        <taxon>Trichlorobacter</taxon>
    </lineage>
</organism>
<accession>A0ABN8HGU9</accession>
<evidence type="ECO:0000313" key="2">
    <source>
        <dbReference type="EMBL" id="CAH2030194.1"/>
    </source>
</evidence>
<sequence length="35" mass="3894">MGSQLRTTPERGGVYSTHLETAKTSNRRATKTTEQ</sequence>
<evidence type="ECO:0000256" key="1">
    <source>
        <dbReference type="SAM" id="MobiDB-lite"/>
    </source>
</evidence>
<evidence type="ECO:0000313" key="3">
    <source>
        <dbReference type="Proteomes" id="UP001295463"/>
    </source>
</evidence>
<dbReference type="Proteomes" id="UP001295463">
    <property type="component" value="Chromosome"/>
</dbReference>
<feature type="region of interest" description="Disordered" evidence="1">
    <location>
        <begin position="1"/>
        <end position="35"/>
    </location>
</feature>
<reference evidence="2 3" key="1">
    <citation type="submission" date="2022-03" db="EMBL/GenBank/DDBJ databases">
        <authorList>
            <person name="Koch H."/>
        </authorList>
    </citation>
    <scope>NUCLEOTIDE SEQUENCE [LARGE SCALE GENOMIC DNA]</scope>
    <source>
        <strain evidence="2 3">G1</strain>
    </source>
</reference>
<dbReference type="EMBL" id="OW150024">
    <property type="protein sequence ID" value="CAH2030194.1"/>
    <property type="molecule type" value="Genomic_DNA"/>
</dbReference>
<gene>
    <name evidence="2" type="ORF">GEAMG1_0372</name>
</gene>
<proteinExistence type="predicted"/>
<name>A0ABN8HGU9_9BACT</name>
<protein>
    <submittedName>
        <fullName evidence="2">Uncharacterized protein</fullName>
    </submittedName>
</protein>
<keyword evidence="3" id="KW-1185">Reference proteome</keyword>
<feature type="compositionally biased region" description="Basic residues" evidence="1">
    <location>
        <begin position="25"/>
        <end position="35"/>
    </location>
</feature>